<sequence>MSYRVELAPRARREITRLPNRVVPAVVEFLDVIAENPFRVSKALHPPLDHLRSARRGAYRILFEVDDEEKVVVVARVDHRADVYRP</sequence>
<keyword evidence="3" id="KW-0378">Hydrolase</keyword>
<evidence type="ECO:0000256" key="1">
    <source>
        <dbReference type="ARBA" id="ARBA00006226"/>
    </source>
</evidence>
<evidence type="ECO:0000256" key="2">
    <source>
        <dbReference type="ARBA" id="ARBA00022649"/>
    </source>
</evidence>
<reference evidence="3 4" key="1">
    <citation type="submission" date="2016-10" db="EMBL/GenBank/DDBJ databases">
        <authorList>
            <person name="de Groot N.N."/>
        </authorList>
    </citation>
    <scope>NUCLEOTIDE SEQUENCE [LARGE SCALE GENOMIC DNA]</scope>
    <source>
        <strain evidence="3 4">CGMCC 4.6945</strain>
    </source>
</reference>
<dbReference type="Proteomes" id="UP000199012">
    <property type="component" value="Unassembled WGS sequence"/>
</dbReference>
<evidence type="ECO:0000313" key="4">
    <source>
        <dbReference type="Proteomes" id="UP000199012"/>
    </source>
</evidence>
<dbReference type="SUPFAM" id="SSF143011">
    <property type="entry name" value="RelE-like"/>
    <property type="match status" value="1"/>
</dbReference>
<dbReference type="PANTHER" id="PTHR35601:SF1">
    <property type="entry name" value="TOXIN RELE"/>
    <property type="match status" value="1"/>
</dbReference>
<dbReference type="AlphaFoldDB" id="A0A1I1AFV0"/>
<proteinExistence type="inferred from homology"/>
<dbReference type="GO" id="GO:0004519">
    <property type="term" value="F:endonuclease activity"/>
    <property type="evidence" value="ECO:0007669"/>
    <property type="project" value="UniProtKB-KW"/>
</dbReference>
<dbReference type="STRING" id="988821.SAMN05421867_11812"/>
<keyword evidence="3" id="KW-0540">Nuclease</keyword>
<dbReference type="Pfam" id="PF05016">
    <property type="entry name" value="ParE_toxin"/>
    <property type="match status" value="1"/>
</dbReference>
<evidence type="ECO:0000313" key="3">
    <source>
        <dbReference type="EMBL" id="SFB36905.1"/>
    </source>
</evidence>
<comment type="similarity">
    <text evidence="1">Belongs to the RelE toxin family.</text>
</comment>
<keyword evidence="2" id="KW-1277">Toxin-antitoxin system</keyword>
<dbReference type="PANTHER" id="PTHR35601">
    <property type="entry name" value="TOXIN RELE"/>
    <property type="match status" value="1"/>
</dbReference>
<dbReference type="OrthoDB" id="5326046at2"/>
<keyword evidence="4" id="KW-1185">Reference proteome</keyword>
<dbReference type="InterPro" id="IPR035093">
    <property type="entry name" value="RelE/ParE_toxin_dom_sf"/>
</dbReference>
<dbReference type="RefSeq" id="WP_090034468.1">
    <property type="nucleotide sequence ID" value="NZ_BONM01000028.1"/>
</dbReference>
<name>A0A1I1AFV0_9CELL</name>
<keyword evidence="3" id="KW-0255">Endonuclease</keyword>
<protein>
    <submittedName>
        <fullName evidence="3">mRNA-degrading endonuclease RelE, toxin component of the RelBE toxin-antitoxin system</fullName>
    </submittedName>
</protein>
<accession>A0A1I1AFV0</accession>
<gene>
    <name evidence="3" type="ORF">SAMN05421867_11812</name>
</gene>
<dbReference type="Gene3D" id="3.30.2310.20">
    <property type="entry name" value="RelE-like"/>
    <property type="match status" value="1"/>
</dbReference>
<dbReference type="EMBL" id="FOKA01000018">
    <property type="protein sequence ID" value="SFB36905.1"/>
    <property type="molecule type" value="Genomic_DNA"/>
</dbReference>
<dbReference type="InterPro" id="IPR007712">
    <property type="entry name" value="RelE/ParE_toxin"/>
</dbReference>
<organism evidence="3 4">
    <name type="scientific">Cellulomonas marina</name>
    <dbReference type="NCBI Taxonomy" id="988821"/>
    <lineage>
        <taxon>Bacteria</taxon>
        <taxon>Bacillati</taxon>
        <taxon>Actinomycetota</taxon>
        <taxon>Actinomycetes</taxon>
        <taxon>Micrococcales</taxon>
        <taxon>Cellulomonadaceae</taxon>
        <taxon>Cellulomonas</taxon>
    </lineage>
</organism>